<feature type="repeat" description="TPR" evidence="4">
    <location>
        <begin position="82"/>
        <end position="115"/>
    </location>
</feature>
<dbReference type="Gene3D" id="1.10.8.60">
    <property type="match status" value="1"/>
</dbReference>
<evidence type="ECO:0000313" key="8">
    <source>
        <dbReference type="Proteomes" id="UP000023435"/>
    </source>
</evidence>
<name>A0A120AG04_9GAMM</name>
<evidence type="ECO:0000259" key="6">
    <source>
        <dbReference type="SMART" id="SM00382"/>
    </source>
</evidence>
<dbReference type="PANTHER" id="PTHR23077">
    <property type="entry name" value="AAA-FAMILY ATPASE"/>
    <property type="match status" value="1"/>
</dbReference>
<dbReference type="Proteomes" id="UP000023435">
    <property type="component" value="Unassembled WGS sequence"/>
</dbReference>
<gene>
    <name evidence="7" type="ORF">AZ78_1377</name>
</gene>
<reference evidence="7 8" key="1">
    <citation type="journal article" date="2014" name="Genome Announc.">
        <title>Draft Genome Sequence of Lysobacter capsici AZ78, a Bacterium Antagonistic to Plant-Pathogenic Oomycetes.</title>
        <authorList>
            <person name="Puopolo G."/>
            <person name="Sonego P."/>
            <person name="Engelen K."/>
            <person name="Pertot I."/>
        </authorList>
    </citation>
    <scope>NUCLEOTIDE SEQUENCE [LARGE SCALE GENOMIC DNA]</scope>
    <source>
        <strain evidence="7 8">AZ78</strain>
    </source>
</reference>
<dbReference type="SMART" id="SM00382">
    <property type="entry name" value="AAA"/>
    <property type="match status" value="1"/>
</dbReference>
<evidence type="ECO:0000256" key="1">
    <source>
        <dbReference type="ARBA" id="ARBA00022741"/>
    </source>
</evidence>
<protein>
    <submittedName>
        <fullName evidence="7">Cell division protein FtsH</fullName>
        <ecNumber evidence="7">3.4.24.-</ecNumber>
    </submittedName>
</protein>
<comment type="similarity">
    <text evidence="5">Belongs to the AAA ATPase family.</text>
</comment>
<keyword evidence="8" id="KW-1185">Reference proteome</keyword>
<keyword evidence="7" id="KW-0132">Cell division</keyword>
<dbReference type="InterPro" id="IPR003960">
    <property type="entry name" value="ATPase_AAA_CS"/>
</dbReference>
<dbReference type="EC" id="3.4.24.-" evidence="7"/>
<dbReference type="InterPro" id="IPR027417">
    <property type="entry name" value="P-loop_NTPase"/>
</dbReference>
<dbReference type="InterPro" id="IPR050168">
    <property type="entry name" value="AAA_ATPase_domain"/>
</dbReference>
<dbReference type="Pfam" id="PF17862">
    <property type="entry name" value="AAA_lid_3"/>
    <property type="match status" value="1"/>
</dbReference>
<evidence type="ECO:0000256" key="3">
    <source>
        <dbReference type="ARBA" id="ARBA00023054"/>
    </source>
</evidence>
<dbReference type="PANTHER" id="PTHR23077:SF171">
    <property type="entry name" value="NUCLEAR VALOSIN-CONTAINING PROTEIN-LIKE"/>
    <property type="match status" value="1"/>
</dbReference>
<dbReference type="InterPro" id="IPR003959">
    <property type="entry name" value="ATPase_AAA_core"/>
</dbReference>
<evidence type="ECO:0000256" key="2">
    <source>
        <dbReference type="ARBA" id="ARBA00022840"/>
    </source>
</evidence>
<dbReference type="GeneID" id="97902640"/>
<dbReference type="InterPro" id="IPR011990">
    <property type="entry name" value="TPR-like_helical_dom_sf"/>
</dbReference>
<dbReference type="RefSeq" id="WP_036114799.1">
    <property type="nucleotide sequence ID" value="NZ_JAJA02000001.1"/>
</dbReference>
<keyword evidence="3" id="KW-0175">Coiled coil</keyword>
<evidence type="ECO:0000313" key="7">
    <source>
        <dbReference type="EMBL" id="KWS03828.1"/>
    </source>
</evidence>
<keyword evidence="4" id="KW-0802">TPR repeat</keyword>
<comment type="caution">
    <text evidence="7">The sequence shown here is derived from an EMBL/GenBank/DDBJ whole genome shotgun (WGS) entry which is preliminary data.</text>
</comment>
<evidence type="ECO:0000256" key="4">
    <source>
        <dbReference type="PROSITE-ProRule" id="PRU00339"/>
    </source>
</evidence>
<dbReference type="GO" id="GO:0051301">
    <property type="term" value="P:cell division"/>
    <property type="evidence" value="ECO:0007669"/>
    <property type="project" value="UniProtKB-KW"/>
</dbReference>
<dbReference type="GO" id="GO:0005524">
    <property type="term" value="F:ATP binding"/>
    <property type="evidence" value="ECO:0007669"/>
    <property type="project" value="UniProtKB-KW"/>
</dbReference>
<keyword evidence="7" id="KW-0131">Cell cycle</keyword>
<organism evidence="7 8">
    <name type="scientific">Lysobacter capsici AZ78</name>
    <dbReference type="NCBI Taxonomy" id="1444315"/>
    <lineage>
        <taxon>Bacteria</taxon>
        <taxon>Pseudomonadati</taxon>
        <taxon>Pseudomonadota</taxon>
        <taxon>Gammaproteobacteria</taxon>
        <taxon>Lysobacterales</taxon>
        <taxon>Lysobacteraceae</taxon>
        <taxon>Lysobacter</taxon>
    </lineage>
</organism>
<keyword evidence="7" id="KW-0378">Hydrolase</keyword>
<dbReference type="Gene3D" id="3.40.50.300">
    <property type="entry name" value="P-loop containing nucleotide triphosphate hydrolases"/>
    <property type="match status" value="1"/>
</dbReference>
<sequence length="455" mass="49302">MPDTSLDDLLAALAASPQNPALRMLVVNACLAEADPDALTRALELAGDDLLNDPTQRDAAVRVLLQHGRDELVARIAPDDSAAALFALARLRLADGDRDSARGLYQQAVALNPALEDAALANELAGKVISFANAKRQQSEGLRPGAQASLANDDTDADDVARLLQPPQARIAFADVGGLDEVKHQIRRRIITPFLKPSLFERFKRRSGGGILLYGPPGCGKTLLARATAGECGAKFYNVAITDVLDMYIGESERKLHAIFETARRTAPAVVFFDEVEAIGGKRQYSREATSAKLVSQFLTELDGFAQNNHGVLILGATNVPWAVDAAFRRPGRFDRVLFVPPPDETARRAIVDLLLRDRPLGEGIDVGELARLTSGFSGADLRNLVETAIDEAIEDSIEQGRESPLTMTHLRAALKDTRSTTLEWLTTARNHARYANQGGQYDEVLDFLKRHGGG</sequence>
<proteinExistence type="inferred from homology"/>
<dbReference type="InterPro" id="IPR019734">
    <property type="entry name" value="TPR_rpt"/>
</dbReference>
<keyword evidence="2 5" id="KW-0067">ATP-binding</keyword>
<dbReference type="GO" id="GO:0016887">
    <property type="term" value="F:ATP hydrolysis activity"/>
    <property type="evidence" value="ECO:0007669"/>
    <property type="project" value="InterPro"/>
</dbReference>
<dbReference type="Gene3D" id="1.25.40.10">
    <property type="entry name" value="Tetratricopeptide repeat domain"/>
    <property type="match status" value="1"/>
</dbReference>
<dbReference type="InterPro" id="IPR003593">
    <property type="entry name" value="AAA+_ATPase"/>
</dbReference>
<dbReference type="EMBL" id="JAJA02000001">
    <property type="protein sequence ID" value="KWS03828.1"/>
    <property type="molecule type" value="Genomic_DNA"/>
</dbReference>
<dbReference type="FunFam" id="3.40.50.300:FF:001025">
    <property type="entry name" value="ATPase family, AAA domain-containing 2B"/>
    <property type="match status" value="1"/>
</dbReference>
<dbReference type="OrthoDB" id="9809379at2"/>
<dbReference type="Pfam" id="PF00004">
    <property type="entry name" value="AAA"/>
    <property type="match status" value="1"/>
</dbReference>
<feature type="domain" description="AAA+ ATPase" evidence="6">
    <location>
        <begin position="207"/>
        <end position="344"/>
    </location>
</feature>
<evidence type="ECO:0000256" key="5">
    <source>
        <dbReference type="RuleBase" id="RU003651"/>
    </source>
</evidence>
<dbReference type="AlphaFoldDB" id="A0A120AG04"/>
<dbReference type="SUPFAM" id="SSF52540">
    <property type="entry name" value="P-loop containing nucleoside triphosphate hydrolases"/>
    <property type="match status" value="1"/>
</dbReference>
<keyword evidence="1 5" id="KW-0547">Nucleotide-binding</keyword>
<dbReference type="InterPro" id="IPR041569">
    <property type="entry name" value="AAA_lid_3"/>
</dbReference>
<dbReference type="PROSITE" id="PS50005">
    <property type="entry name" value="TPR"/>
    <property type="match status" value="1"/>
</dbReference>
<accession>A0A120AG04</accession>
<dbReference type="PROSITE" id="PS00674">
    <property type="entry name" value="AAA"/>
    <property type="match status" value="1"/>
</dbReference>